<comment type="caution">
    <text evidence="1">The sequence shown here is derived from an EMBL/GenBank/DDBJ whole genome shotgun (WGS) entry which is preliminary data.</text>
</comment>
<dbReference type="EMBL" id="WJQU01000002">
    <property type="protein sequence ID" value="KAJ6643192.1"/>
    <property type="molecule type" value="Genomic_DNA"/>
</dbReference>
<evidence type="ECO:0000313" key="2">
    <source>
        <dbReference type="Proteomes" id="UP001151699"/>
    </source>
</evidence>
<sequence length="256" mass="29724">MNETFFFIKVDITEILKSNNYKRQFFDYYTPSKKTSDTSNISIVVCGSATILRCKREFLLEIPTIETKCKYHIPNKISLFENRTSMKRYLFMNFLEKFHSRFNPHSISLDDCHLYFALAKPSIHRKCSQALYQRNIVTGKAIFGASLRGRRIVDINNQLSNNNSYVQGSAVEYTKLDVYGVWVHGICGQPLSATNTSCSRFKLLQTLSFLRVVRVLAYAYALFPMSYLTPYEAWLWTIFGHIRWCTDAPDPLLLQL</sequence>
<dbReference type="Proteomes" id="UP001151699">
    <property type="component" value="Chromosome B"/>
</dbReference>
<protein>
    <submittedName>
        <fullName evidence="1">Uncharacterized protein</fullName>
    </submittedName>
</protein>
<accession>A0A9Q0N438</accession>
<gene>
    <name evidence="1" type="ORF">Bhyg_08148</name>
</gene>
<dbReference type="AlphaFoldDB" id="A0A9Q0N438"/>
<reference evidence="1" key="1">
    <citation type="submission" date="2022-07" db="EMBL/GenBank/DDBJ databases">
        <authorList>
            <person name="Trinca V."/>
            <person name="Uliana J.V.C."/>
            <person name="Torres T.T."/>
            <person name="Ward R.J."/>
            <person name="Monesi N."/>
        </authorList>
    </citation>
    <scope>NUCLEOTIDE SEQUENCE</scope>
    <source>
        <strain evidence="1">HSMRA1968</strain>
        <tissue evidence="1">Whole embryos</tissue>
    </source>
</reference>
<keyword evidence="2" id="KW-1185">Reference proteome</keyword>
<evidence type="ECO:0000313" key="1">
    <source>
        <dbReference type="EMBL" id="KAJ6643192.1"/>
    </source>
</evidence>
<name>A0A9Q0N438_9DIPT</name>
<proteinExistence type="predicted"/>
<organism evidence="1 2">
    <name type="scientific">Pseudolycoriella hygida</name>
    <dbReference type="NCBI Taxonomy" id="35572"/>
    <lineage>
        <taxon>Eukaryota</taxon>
        <taxon>Metazoa</taxon>
        <taxon>Ecdysozoa</taxon>
        <taxon>Arthropoda</taxon>
        <taxon>Hexapoda</taxon>
        <taxon>Insecta</taxon>
        <taxon>Pterygota</taxon>
        <taxon>Neoptera</taxon>
        <taxon>Endopterygota</taxon>
        <taxon>Diptera</taxon>
        <taxon>Nematocera</taxon>
        <taxon>Sciaroidea</taxon>
        <taxon>Sciaridae</taxon>
        <taxon>Pseudolycoriella</taxon>
    </lineage>
</organism>